<dbReference type="Proteomes" id="UP000002534">
    <property type="component" value="Chromosome"/>
</dbReference>
<protein>
    <submittedName>
        <fullName evidence="1">Uncharacterized protein</fullName>
    </submittedName>
</protein>
<accession>Q0C6P9</accession>
<organism evidence="1 2">
    <name type="scientific">Syntrophotalea carbinolica (strain DSM 2380 / NBRC 103641 / GraBd1)</name>
    <name type="common">Pelobacter carbinolicus</name>
    <dbReference type="NCBI Taxonomy" id="338963"/>
    <lineage>
        <taxon>Bacteria</taxon>
        <taxon>Pseudomonadati</taxon>
        <taxon>Thermodesulfobacteriota</taxon>
        <taxon>Desulfuromonadia</taxon>
        <taxon>Desulfuromonadales</taxon>
        <taxon>Syntrophotaleaceae</taxon>
        <taxon>Syntrophotalea</taxon>
    </lineage>
</organism>
<dbReference type="KEGG" id="pca:Pcar_3268"/>
<reference evidence="2" key="1">
    <citation type="submission" date="2005-10" db="EMBL/GenBank/DDBJ databases">
        <title>Complete sequence of Pelobacter carbinolicus DSM 2380.</title>
        <authorList>
            <person name="Copeland A."/>
            <person name="Lucas S."/>
            <person name="Lapidus A."/>
            <person name="Barry K."/>
            <person name="Detter J.C."/>
            <person name="Glavina T."/>
            <person name="Hammon N."/>
            <person name="Israni S."/>
            <person name="Pitluck S."/>
            <person name="Chertkov O."/>
            <person name="Schmutz J."/>
            <person name="Larimer F."/>
            <person name="Land M."/>
            <person name="Kyrpides N."/>
            <person name="Ivanova N."/>
            <person name="Richardson P."/>
        </authorList>
    </citation>
    <scope>NUCLEOTIDE SEQUENCE [LARGE SCALE GENOMIC DNA]</scope>
    <source>
        <strain evidence="2">DSM 2380 / NBRC 103641 / GraBd1</strain>
    </source>
</reference>
<keyword evidence="2" id="KW-1185">Reference proteome</keyword>
<sequence>MGALYFGYAQRRIVCLIRCFTEKGGESFVVPCLLPNIQQVKETEEQQSWIKNSRLRKSRQVFILRATV</sequence>
<proteinExistence type="predicted"/>
<dbReference type="STRING" id="338963.Pcar_3268"/>
<dbReference type="HOGENOM" id="CLU_2790249_0_0_7"/>
<dbReference type="AlphaFoldDB" id="Q0C6P9"/>
<evidence type="ECO:0000313" key="1">
    <source>
        <dbReference type="EMBL" id="ABI81888.1"/>
    </source>
</evidence>
<reference evidence="1 2" key="2">
    <citation type="journal article" date="2012" name="BMC Genomics">
        <title>The genome of Pelobacter carbinolicus reveals surprising metabolic capabilities and physiological features.</title>
        <authorList>
            <person name="Aklujkar M."/>
            <person name="Haveman S.A."/>
            <person name="Didonato R.Jr."/>
            <person name="Chertkov O."/>
            <person name="Han C.S."/>
            <person name="Land M.L."/>
            <person name="Brown P."/>
            <person name="Lovley D.R."/>
        </authorList>
    </citation>
    <scope>NUCLEOTIDE SEQUENCE [LARGE SCALE GENOMIC DNA]</scope>
    <source>
        <strain evidence="2">DSM 2380 / NBRC 103641 / GraBd1</strain>
    </source>
</reference>
<gene>
    <name evidence="1" type="ordered locus">Pcar_3268</name>
</gene>
<name>Q0C6P9_SYNC1</name>
<dbReference type="EMBL" id="CP000142">
    <property type="protein sequence ID" value="ABI81888.1"/>
    <property type="molecule type" value="Genomic_DNA"/>
</dbReference>
<evidence type="ECO:0000313" key="2">
    <source>
        <dbReference type="Proteomes" id="UP000002534"/>
    </source>
</evidence>